<reference evidence="2" key="1">
    <citation type="submission" date="2016-11" db="UniProtKB">
        <authorList>
            <consortium name="WormBaseParasite"/>
        </authorList>
    </citation>
    <scope>IDENTIFICATION</scope>
</reference>
<sequence>MKHEILRYEMYYGETHVCMTTALMEYGIAETGERVAAEAVMHLSWCAESGGLRGTDMCYSGRGGSGQGAHE</sequence>
<keyword evidence="1" id="KW-1185">Reference proteome</keyword>
<proteinExistence type="predicted"/>
<name>A0A1I7Y955_9BILA</name>
<evidence type="ECO:0000313" key="2">
    <source>
        <dbReference type="WBParaSite" id="L893_g13934.t1"/>
    </source>
</evidence>
<dbReference type="WBParaSite" id="L893_g13934.t1">
    <property type="protein sequence ID" value="L893_g13934.t1"/>
    <property type="gene ID" value="L893_g13934"/>
</dbReference>
<accession>A0A1I7Y955</accession>
<evidence type="ECO:0000313" key="1">
    <source>
        <dbReference type="Proteomes" id="UP000095287"/>
    </source>
</evidence>
<organism evidence="1 2">
    <name type="scientific">Steinernema glaseri</name>
    <dbReference type="NCBI Taxonomy" id="37863"/>
    <lineage>
        <taxon>Eukaryota</taxon>
        <taxon>Metazoa</taxon>
        <taxon>Ecdysozoa</taxon>
        <taxon>Nematoda</taxon>
        <taxon>Chromadorea</taxon>
        <taxon>Rhabditida</taxon>
        <taxon>Tylenchina</taxon>
        <taxon>Panagrolaimomorpha</taxon>
        <taxon>Strongyloidoidea</taxon>
        <taxon>Steinernematidae</taxon>
        <taxon>Steinernema</taxon>
    </lineage>
</organism>
<dbReference type="Proteomes" id="UP000095287">
    <property type="component" value="Unplaced"/>
</dbReference>
<dbReference type="AlphaFoldDB" id="A0A1I7Y955"/>
<protein>
    <submittedName>
        <fullName evidence="2">Peptidase_M16 domain-containing protein</fullName>
    </submittedName>
</protein>